<proteinExistence type="predicted"/>
<organism evidence="1 2">
    <name type="scientific">Paragonimus skrjabini miyazakii</name>
    <dbReference type="NCBI Taxonomy" id="59628"/>
    <lineage>
        <taxon>Eukaryota</taxon>
        <taxon>Metazoa</taxon>
        <taxon>Spiralia</taxon>
        <taxon>Lophotrochozoa</taxon>
        <taxon>Platyhelminthes</taxon>
        <taxon>Trematoda</taxon>
        <taxon>Digenea</taxon>
        <taxon>Plagiorchiida</taxon>
        <taxon>Troglotremata</taxon>
        <taxon>Troglotrematidae</taxon>
        <taxon>Paragonimus</taxon>
    </lineage>
</organism>
<evidence type="ECO:0000313" key="1">
    <source>
        <dbReference type="EMBL" id="KAF7234461.1"/>
    </source>
</evidence>
<sequence length="125" mass="13908">MGGTSKLFECSTAPKAESNILSSVKECLKGKVKTKEFIALNSTLCLSFENIIDDVRLTWRLEALKAPVLQHLVTPLSMALEESIRQQFSVVETVKKLRRAYAAGKLERNALGGFHVDSLYHLTDL</sequence>
<accession>A0A8S9YDQ0</accession>
<dbReference type="Proteomes" id="UP000822476">
    <property type="component" value="Unassembled WGS sequence"/>
</dbReference>
<dbReference type="OrthoDB" id="6250361at2759"/>
<reference evidence="1" key="1">
    <citation type="submission" date="2019-07" db="EMBL/GenBank/DDBJ databases">
        <title>Annotation for the trematode Paragonimus miyazaki's.</title>
        <authorList>
            <person name="Choi Y.-J."/>
        </authorList>
    </citation>
    <scope>NUCLEOTIDE SEQUENCE</scope>
    <source>
        <strain evidence="1">Japan</strain>
    </source>
</reference>
<comment type="caution">
    <text evidence="1">The sequence shown here is derived from an EMBL/GenBank/DDBJ whole genome shotgun (WGS) entry which is preliminary data.</text>
</comment>
<keyword evidence="2" id="KW-1185">Reference proteome</keyword>
<dbReference type="EMBL" id="JTDE01009512">
    <property type="protein sequence ID" value="KAF7234461.1"/>
    <property type="molecule type" value="Genomic_DNA"/>
</dbReference>
<dbReference type="AlphaFoldDB" id="A0A8S9YDQ0"/>
<protein>
    <submittedName>
        <fullName evidence="1">Uncharacterized protein</fullName>
    </submittedName>
</protein>
<name>A0A8S9YDQ0_9TREM</name>
<evidence type="ECO:0000313" key="2">
    <source>
        <dbReference type="Proteomes" id="UP000822476"/>
    </source>
</evidence>
<gene>
    <name evidence="1" type="ORF">EG68_12354</name>
</gene>